<dbReference type="Proteomes" id="UP001148838">
    <property type="component" value="Unassembled WGS sequence"/>
</dbReference>
<evidence type="ECO:0000313" key="1">
    <source>
        <dbReference type="EMBL" id="KAJ4442876.1"/>
    </source>
</evidence>
<protein>
    <submittedName>
        <fullName evidence="1">Uncharacterized protein</fullName>
    </submittedName>
</protein>
<sequence>MAGLCEGGNEPPGSLKASKVFTMEVPLSREKMQMRTVSRFREELPQIANTGDVGQRAQFKMEMERPRGETPEQQMGTYLYHVGSSHRQEKPGQICNQMGRSLQERRGCAAVQGSKEHKSIEKSTKDLVTKCGQKAHNTQSR</sequence>
<evidence type="ECO:0000313" key="2">
    <source>
        <dbReference type="Proteomes" id="UP001148838"/>
    </source>
</evidence>
<proteinExistence type="predicted"/>
<organism evidence="1 2">
    <name type="scientific">Periplaneta americana</name>
    <name type="common">American cockroach</name>
    <name type="synonym">Blatta americana</name>
    <dbReference type="NCBI Taxonomy" id="6978"/>
    <lineage>
        <taxon>Eukaryota</taxon>
        <taxon>Metazoa</taxon>
        <taxon>Ecdysozoa</taxon>
        <taxon>Arthropoda</taxon>
        <taxon>Hexapoda</taxon>
        <taxon>Insecta</taxon>
        <taxon>Pterygota</taxon>
        <taxon>Neoptera</taxon>
        <taxon>Polyneoptera</taxon>
        <taxon>Dictyoptera</taxon>
        <taxon>Blattodea</taxon>
        <taxon>Blattoidea</taxon>
        <taxon>Blattidae</taxon>
        <taxon>Blattinae</taxon>
        <taxon>Periplaneta</taxon>
    </lineage>
</organism>
<comment type="caution">
    <text evidence="1">The sequence shown here is derived from an EMBL/GenBank/DDBJ whole genome shotgun (WGS) entry which is preliminary data.</text>
</comment>
<gene>
    <name evidence="1" type="ORF">ANN_04469</name>
</gene>
<keyword evidence="2" id="KW-1185">Reference proteome</keyword>
<name>A0ABQ8TA63_PERAM</name>
<reference evidence="1 2" key="1">
    <citation type="journal article" date="2022" name="Allergy">
        <title>Genome assembly and annotation of Periplaneta americana reveal a comprehensive cockroach allergen profile.</title>
        <authorList>
            <person name="Wang L."/>
            <person name="Xiong Q."/>
            <person name="Saelim N."/>
            <person name="Wang L."/>
            <person name="Nong W."/>
            <person name="Wan A.T."/>
            <person name="Shi M."/>
            <person name="Liu X."/>
            <person name="Cao Q."/>
            <person name="Hui J.H.L."/>
            <person name="Sookrung N."/>
            <person name="Leung T.F."/>
            <person name="Tungtrongchitr A."/>
            <person name="Tsui S.K.W."/>
        </authorList>
    </citation>
    <scope>NUCLEOTIDE SEQUENCE [LARGE SCALE GENOMIC DNA]</scope>
    <source>
        <strain evidence="1">PWHHKU_190912</strain>
    </source>
</reference>
<dbReference type="EMBL" id="JAJSOF020000013">
    <property type="protein sequence ID" value="KAJ4442876.1"/>
    <property type="molecule type" value="Genomic_DNA"/>
</dbReference>
<accession>A0ABQ8TA63</accession>